<dbReference type="EMBL" id="JAUNZN010000003">
    <property type="protein sequence ID" value="KAK4824942.1"/>
    <property type="molecule type" value="Genomic_DNA"/>
</dbReference>
<gene>
    <name evidence="1" type="ORF">QYF61_021562</name>
</gene>
<evidence type="ECO:0000313" key="1">
    <source>
        <dbReference type="EMBL" id="KAK4824942.1"/>
    </source>
</evidence>
<evidence type="ECO:0008006" key="3">
    <source>
        <dbReference type="Google" id="ProtNLM"/>
    </source>
</evidence>
<evidence type="ECO:0000313" key="2">
    <source>
        <dbReference type="Proteomes" id="UP001333110"/>
    </source>
</evidence>
<organism evidence="1 2">
    <name type="scientific">Mycteria americana</name>
    <name type="common">Wood stork</name>
    <dbReference type="NCBI Taxonomy" id="33587"/>
    <lineage>
        <taxon>Eukaryota</taxon>
        <taxon>Metazoa</taxon>
        <taxon>Chordata</taxon>
        <taxon>Craniata</taxon>
        <taxon>Vertebrata</taxon>
        <taxon>Euteleostomi</taxon>
        <taxon>Archelosauria</taxon>
        <taxon>Archosauria</taxon>
        <taxon>Dinosauria</taxon>
        <taxon>Saurischia</taxon>
        <taxon>Theropoda</taxon>
        <taxon>Coelurosauria</taxon>
        <taxon>Aves</taxon>
        <taxon>Neognathae</taxon>
        <taxon>Neoaves</taxon>
        <taxon>Aequornithes</taxon>
        <taxon>Ciconiiformes</taxon>
        <taxon>Ciconiidae</taxon>
        <taxon>Mycteria</taxon>
    </lineage>
</organism>
<dbReference type="Proteomes" id="UP001333110">
    <property type="component" value="Unassembled WGS sequence"/>
</dbReference>
<proteinExistence type="predicted"/>
<accession>A0AAN7S1G8</accession>
<comment type="caution">
    <text evidence="1">The sequence shown here is derived from an EMBL/GenBank/DDBJ whole genome shotgun (WGS) entry which is preliminary data.</text>
</comment>
<dbReference type="AlphaFoldDB" id="A0AAN7S1G8"/>
<protein>
    <recommendedName>
        <fullName evidence="3">Polymer-forming cytoskeletal protein</fullName>
    </recommendedName>
</protein>
<name>A0AAN7S1G8_MYCAM</name>
<keyword evidence="2" id="KW-1185">Reference proteome</keyword>
<reference evidence="1 2" key="1">
    <citation type="journal article" date="2023" name="J. Hered.">
        <title>Chromosome-level genome of the wood stork (Mycteria americana) provides insight into avian chromosome evolution.</title>
        <authorList>
            <person name="Flamio R. Jr."/>
            <person name="Ramstad K.M."/>
        </authorList>
    </citation>
    <scope>NUCLEOTIDE SEQUENCE [LARGE SCALE GENOMIC DNA]</scope>
    <source>
        <strain evidence="1">JAX WOST 10</strain>
    </source>
</reference>
<sequence>MGTLLGSSWLIPHCPQGAIQAPHSLFQQHLRRQHNVGGWKHHGVPDGLDMEGSRMAGGDGDVTTREGAIIHGDITAWVDVTAQKVVTTWGGASIHGDITAWVDVTAQKVVITWERALIHGDITAWVDVTAQKVVITWERALIHGDITAQGDVTTWGGAIIHGDIVAWGAATAHGCPQGFGCAGQAVLCALPLEVVVAEEGRWQHCGAWGHCSPLTVVGQERLQLALGGPLVCPGQGEPAALGCPQGSAWRRSNAVDDCAGG</sequence>